<gene>
    <name evidence="5" type="ORF">N7460_011644</name>
</gene>
<dbReference type="PANTHER" id="PTHR23236">
    <property type="entry name" value="EUKARYOTIC TRANSLATION INITIATION FACTOR 4B/4H"/>
    <property type="match status" value="1"/>
</dbReference>
<feature type="compositionally biased region" description="Basic and acidic residues" evidence="3">
    <location>
        <begin position="265"/>
        <end position="293"/>
    </location>
</feature>
<dbReference type="SUPFAM" id="SSF54928">
    <property type="entry name" value="RNA-binding domain, RBD"/>
    <property type="match status" value="1"/>
</dbReference>
<dbReference type="GO" id="GO:0042274">
    <property type="term" value="P:ribosomal small subunit biogenesis"/>
    <property type="evidence" value="ECO:0007669"/>
    <property type="project" value="TreeGrafter"/>
</dbReference>
<dbReference type="InterPro" id="IPR012677">
    <property type="entry name" value="Nucleotide-bd_a/b_plait_sf"/>
</dbReference>
<evidence type="ECO:0000313" key="5">
    <source>
        <dbReference type="EMBL" id="KAJ6026827.1"/>
    </source>
</evidence>
<accession>A0AAD6I1L7</accession>
<keyword evidence="1 2" id="KW-0694">RNA-binding</keyword>
<name>A0AAD6I1L7_PENCN</name>
<dbReference type="Gene3D" id="3.30.70.330">
    <property type="match status" value="1"/>
</dbReference>
<dbReference type="PANTHER" id="PTHR23236:SF51">
    <property type="entry name" value="NUCLEOLAR PROTEIN 6"/>
    <property type="match status" value="1"/>
</dbReference>
<evidence type="ECO:0000313" key="6">
    <source>
        <dbReference type="Proteomes" id="UP001219568"/>
    </source>
</evidence>
<proteinExistence type="predicted"/>
<dbReference type="AlphaFoldDB" id="A0AAD6I1L7"/>
<sequence>MGDKRKLVQDEVVEPEGKKMKKDKKEKKEKKEKRKSRDESEDVSVETPAQDEVKSEKKEKKEKKQEKDRKEKKERKEKKKGTTSADEPAAASEDAMDVDETPAEKEEKKEKKEKKDKKNKKEKKEKKDKKQKIEEKSEEKPAEEPAAEAQAEEEAEEAQQSGKAARFICFVGNLPYSANHESLTKHFEKNPPATIRVATRKEDPKKCRGFAFIEFDNYDRMKTCLKLYHHSNFDDGKYPPRRINVELTAGGGGANSEHRKAKIQAKNEKLNDERSRQAKEIKKDKKKYEKKPAADTSGANAVEVPADDDKWAGVHPSRRGRL</sequence>
<dbReference type="FunFam" id="3.30.70.330:FF:000376">
    <property type="entry name" value="Putative RNA binding protein"/>
    <property type="match status" value="1"/>
</dbReference>
<comment type="caution">
    <text evidence="5">The sequence shown here is derived from an EMBL/GenBank/DDBJ whole genome shotgun (WGS) entry which is preliminary data.</text>
</comment>
<evidence type="ECO:0000256" key="1">
    <source>
        <dbReference type="ARBA" id="ARBA00022884"/>
    </source>
</evidence>
<feature type="compositionally biased region" description="Low complexity" evidence="3">
    <location>
        <begin position="82"/>
        <end position="93"/>
    </location>
</feature>
<feature type="region of interest" description="Disordered" evidence="3">
    <location>
        <begin position="247"/>
        <end position="322"/>
    </location>
</feature>
<evidence type="ECO:0000259" key="4">
    <source>
        <dbReference type="PROSITE" id="PS50102"/>
    </source>
</evidence>
<dbReference type="InterPro" id="IPR035979">
    <property type="entry name" value="RBD_domain_sf"/>
</dbReference>
<dbReference type="GO" id="GO:0005730">
    <property type="term" value="C:nucleolus"/>
    <property type="evidence" value="ECO:0007669"/>
    <property type="project" value="TreeGrafter"/>
</dbReference>
<dbReference type="Proteomes" id="UP001219568">
    <property type="component" value="Unassembled WGS sequence"/>
</dbReference>
<feature type="compositionally biased region" description="Basic residues" evidence="3">
    <location>
        <begin position="111"/>
        <end position="130"/>
    </location>
</feature>
<dbReference type="SMART" id="SM00360">
    <property type="entry name" value="RRM"/>
    <property type="match status" value="1"/>
</dbReference>
<feature type="compositionally biased region" description="Basic residues" evidence="3">
    <location>
        <begin position="19"/>
        <end position="34"/>
    </location>
</feature>
<dbReference type="InterPro" id="IPR034228">
    <property type="entry name" value="Nop6_RRM"/>
</dbReference>
<dbReference type="PROSITE" id="PS50102">
    <property type="entry name" value="RRM"/>
    <property type="match status" value="1"/>
</dbReference>
<organism evidence="5 6">
    <name type="scientific">Penicillium canescens</name>
    <dbReference type="NCBI Taxonomy" id="5083"/>
    <lineage>
        <taxon>Eukaryota</taxon>
        <taxon>Fungi</taxon>
        <taxon>Dikarya</taxon>
        <taxon>Ascomycota</taxon>
        <taxon>Pezizomycotina</taxon>
        <taxon>Eurotiomycetes</taxon>
        <taxon>Eurotiomycetidae</taxon>
        <taxon>Eurotiales</taxon>
        <taxon>Aspergillaceae</taxon>
        <taxon>Penicillium</taxon>
    </lineage>
</organism>
<evidence type="ECO:0000256" key="2">
    <source>
        <dbReference type="PROSITE-ProRule" id="PRU00176"/>
    </source>
</evidence>
<dbReference type="GO" id="GO:0019843">
    <property type="term" value="F:rRNA binding"/>
    <property type="evidence" value="ECO:0007669"/>
    <property type="project" value="TreeGrafter"/>
</dbReference>
<reference evidence="5" key="2">
    <citation type="submission" date="2023-01" db="EMBL/GenBank/DDBJ databases">
        <authorList>
            <person name="Petersen C."/>
        </authorList>
    </citation>
    <scope>NUCLEOTIDE SEQUENCE</scope>
    <source>
        <strain evidence="5">IBT 15450</strain>
    </source>
</reference>
<dbReference type="InterPro" id="IPR000504">
    <property type="entry name" value="RRM_dom"/>
</dbReference>
<feature type="domain" description="RRM" evidence="4">
    <location>
        <begin position="167"/>
        <end position="250"/>
    </location>
</feature>
<keyword evidence="6" id="KW-1185">Reference proteome</keyword>
<feature type="compositionally biased region" description="Basic and acidic residues" evidence="3">
    <location>
        <begin position="131"/>
        <end position="143"/>
    </location>
</feature>
<feature type="compositionally biased region" description="Basic and acidic residues" evidence="3">
    <location>
        <begin position="51"/>
        <end position="71"/>
    </location>
</feature>
<dbReference type="EMBL" id="JAQJZL010000015">
    <property type="protein sequence ID" value="KAJ6026827.1"/>
    <property type="molecule type" value="Genomic_DNA"/>
</dbReference>
<reference evidence="5" key="1">
    <citation type="journal article" date="2023" name="IMA Fungus">
        <title>Comparative genomic study of the Penicillium genus elucidates a diverse pangenome and 15 lateral gene transfer events.</title>
        <authorList>
            <person name="Petersen C."/>
            <person name="Sorensen T."/>
            <person name="Nielsen M.R."/>
            <person name="Sondergaard T.E."/>
            <person name="Sorensen J.L."/>
            <person name="Fitzpatrick D.A."/>
            <person name="Frisvad J.C."/>
            <person name="Nielsen K.L."/>
        </authorList>
    </citation>
    <scope>NUCLEOTIDE SEQUENCE</scope>
    <source>
        <strain evidence="5">IBT 15450</strain>
    </source>
</reference>
<dbReference type="Pfam" id="PF00076">
    <property type="entry name" value="RRM_1"/>
    <property type="match status" value="1"/>
</dbReference>
<protein>
    <recommendedName>
        <fullName evidence="4">RRM domain-containing protein</fullName>
    </recommendedName>
</protein>
<feature type="compositionally biased region" description="Basic residues" evidence="3">
    <location>
        <begin position="72"/>
        <end position="81"/>
    </location>
</feature>
<evidence type="ECO:0000256" key="3">
    <source>
        <dbReference type="SAM" id="MobiDB-lite"/>
    </source>
</evidence>
<dbReference type="CDD" id="cd12400">
    <property type="entry name" value="RRM_Nop6"/>
    <property type="match status" value="1"/>
</dbReference>
<feature type="region of interest" description="Disordered" evidence="3">
    <location>
        <begin position="1"/>
        <end position="162"/>
    </location>
</feature>